<proteinExistence type="predicted"/>
<name>A0A834GQ33_RHOSS</name>
<protein>
    <submittedName>
        <fullName evidence="1">Uncharacterized protein</fullName>
    </submittedName>
</protein>
<dbReference type="Gene3D" id="2.40.50.140">
    <property type="entry name" value="Nucleic acid-binding proteins"/>
    <property type="match status" value="1"/>
</dbReference>
<comment type="caution">
    <text evidence="1">The sequence shown here is derived from an EMBL/GenBank/DDBJ whole genome shotgun (WGS) entry which is preliminary data.</text>
</comment>
<dbReference type="EMBL" id="WJXA01000008">
    <property type="protein sequence ID" value="KAF7136231.1"/>
    <property type="molecule type" value="Genomic_DNA"/>
</dbReference>
<evidence type="ECO:0000313" key="1">
    <source>
        <dbReference type="EMBL" id="KAF7136231.1"/>
    </source>
</evidence>
<accession>A0A834GQ33</accession>
<dbReference type="OrthoDB" id="1304355at2759"/>
<dbReference type="Proteomes" id="UP000626092">
    <property type="component" value="Unassembled WGS sequence"/>
</dbReference>
<evidence type="ECO:0000313" key="2">
    <source>
        <dbReference type="Proteomes" id="UP000626092"/>
    </source>
</evidence>
<dbReference type="AlphaFoldDB" id="A0A834GQ33"/>
<organism evidence="1 2">
    <name type="scientific">Rhododendron simsii</name>
    <name type="common">Sims's rhododendron</name>
    <dbReference type="NCBI Taxonomy" id="118357"/>
    <lineage>
        <taxon>Eukaryota</taxon>
        <taxon>Viridiplantae</taxon>
        <taxon>Streptophyta</taxon>
        <taxon>Embryophyta</taxon>
        <taxon>Tracheophyta</taxon>
        <taxon>Spermatophyta</taxon>
        <taxon>Magnoliopsida</taxon>
        <taxon>eudicotyledons</taxon>
        <taxon>Gunneridae</taxon>
        <taxon>Pentapetalae</taxon>
        <taxon>asterids</taxon>
        <taxon>Ericales</taxon>
        <taxon>Ericaceae</taxon>
        <taxon>Ericoideae</taxon>
        <taxon>Rhodoreae</taxon>
        <taxon>Rhododendron</taxon>
    </lineage>
</organism>
<keyword evidence="2" id="KW-1185">Reference proteome</keyword>
<gene>
    <name evidence="1" type="ORF">RHSIM_Rhsim08G0116600</name>
</gene>
<reference evidence="1" key="1">
    <citation type="submission" date="2019-11" db="EMBL/GenBank/DDBJ databases">
        <authorList>
            <person name="Liu Y."/>
            <person name="Hou J."/>
            <person name="Li T.-Q."/>
            <person name="Guan C.-H."/>
            <person name="Wu X."/>
            <person name="Wu H.-Z."/>
            <person name="Ling F."/>
            <person name="Zhang R."/>
            <person name="Shi X.-G."/>
            <person name="Ren J.-P."/>
            <person name="Chen E.-F."/>
            <person name="Sun J.-M."/>
        </authorList>
    </citation>
    <scope>NUCLEOTIDE SEQUENCE</scope>
    <source>
        <strain evidence="1">Adult_tree_wgs_1</strain>
        <tissue evidence="1">Leaves</tissue>
    </source>
</reference>
<dbReference type="InterPro" id="IPR012340">
    <property type="entry name" value="NA-bd_OB-fold"/>
</dbReference>
<sequence>MVVHAPFVRWDIINHGANGSEESRVYYLETAQGEKVLCAIAIPGEGNHMTYRPFDSFLQEYHAVLPSSRILEWNFRFQLAAWLDGIVYYSFLQFSEEDVGSCWHLAHASPVDVVQVSVAIVCSWHILCLWSSATIAHEEFGLEEMVIKMSNRVWNVPINDLKLDAEVFARFLAALDLEFLSYLLIIMLPTLEFQVVVFPMDEDIERIYSCSILTLFCEWHTEHAKKDGLPKSGSQYQRFVLQDIEGTRIQATVFGNNIRIFENTLKLFHTYAITNANVDTTLEEFRFLEQSLQPTIISMWDHFSDYEAPAMVSLKATYPVAIGLRLKTSTYYGTTLATQRTSGFVLNPLTAEATTLQSWCIANTDKIKQLPSMATMKPLMLTPGTSSSNDPIKIINLPTSVEKESLPIKLLDKLNEPKNSSITLRAYMYSYAGISQLKFAVHSMSVETTAQKLTDIAETLALPPPTSTKKKKQTHHQHLKMQLRPIQPKKGNLIAIRKPDVIYPNRISICF</sequence>